<feature type="chain" id="PRO_5002834630" evidence="8">
    <location>
        <begin position="19"/>
        <end position="234"/>
    </location>
</feature>
<keyword evidence="5" id="KW-0325">Glycoprotein</keyword>
<reference evidence="10" key="1">
    <citation type="journal article" date="2009" name="J. Proteome Res.">
        <title>Insight into the sialome of the Black Fly, Simulium vittatum.</title>
        <authorList>
            <person name="Andersen J.F."/>
            <person name="Pham V.M."/>
            <person name="Meng Z."/>
            <person name="Champagne D.E."/>
            <person name="Ribeiro J.M."/>
        </authorList>
    </citation>
    <scope>NUCLEOTIDE SEQUENCE</scope>
    <source>
        <tissue evidence="10">Salivary glands</tissue>
    </source>
</reference>
<dbReference type="InterPro" id="IPR018114">
    <property type="entry name" value="TRYPSIN_HIS"/>
</dbReference>
<evidence type="ECO:0000256" key="7">
    <source>
        <dbReference type="RuleBase" id="RU363034"/>
    </source>
</evidence>
<evidence type="ECO:0000256" key="3">
    <source>
        <dbReference type="ARBA" id="ARBA00022729"/>
    </source>
</evidence>
<dbReference type="GO" id="GO:0005576">
    <property type="term" value="C:extracellular region"/>
    <property type="evidence" value="ECO:0007669"/>
    <property type="project" value="UniProtKB-SubCell"/>
</dbReference>
<comment type="subcellular location">
    <subcellularLocation>
        <location evidence="1">Secreted</location>
    </subcellularLocation>
</comment>
<evidence type="ECO:0000256" key="5">
    <source>
        <dbReference type="ARBA" id="ARBA00023180"/>
    </source>
</evidence>
<dbReference type="InterPro" id="IPR033116">
    <property type="entry name" value="TRYPSIN_SER"/>
</dbReference>
<evidence type="ECO:0000256" key="4">
    <source>
        <dbReference type="ARBA" id="ARBA00023157"/>
    </source>
</evidence>
<dbReference type="PANTHER" id="PTHR24253:SF153">
    <property type="entry name" value="SERINE PROTEASE HEPSIN"/>
    <property type="match status" value="1"/>
</dbReference>
<feature type="domain" description="Peptidase S1" evidence="9">
    <location>
        <begin position="24"/>
        <end position="234"/>
    </location>
</feature>
<sequence>MWKHTLIIFLFYLLGCFGHRVKRIVGGTVAEKGQLPFAVSVQIRVTASGHAEFKHICGGVYVDGVVLTAGHCVLRRNASDVLVQIGGTEISSERLISATHIASRKLNFFTLKNDIAAISLKTLVPGSLKFDDIVKSAHHDHCFIYGFGTSKFMTTGNKQLHFAPVNVIDFNTCYTKLGPVVAPEPNAGMFCAEGSANHTDACLGDSGSALVCKNPTTHTLYPLGLISYGMGCGS</sequence>
<proteinExistence type="evidence at transcript level"/>
<accession>B5M0V1</accession>
<dbReference type="PRINTS" id="PR00722">
    <property type="entry name" value="CHYMOTRYPSIN"/>
</dbReference>
<dbReference type="Gene3D" id="2.40.10.10">
    <property type="entry name" value="Trypsin-like serine proteases"/>
    <property type="match status" value="1"/>
</dbReference>
<name>B5M0V1_SIMVI</name>
<evidence type="ECO:0000256" key="2">
    <source>
        <dbReference type="ARBA" id="ARBA00022525"/>
    </source>
</evidence>
<dbReference type="InterPro" id="IPR009003">
    <property type="entry name" value="Peptidase_S1_PA"/>
</dbReference>
<dbReference type="EMBL" id="EU930287">
    <property type="protein sequence ID" value="ACH56915.1"/>
    <property type="molecule type" value="mRNA"/>
</dbReference>
<comment type="similarity">
    <text evidence="6">Belongs to the peptidase S1 family. CLIP subfamily.</text>
</comment>
<dbReference type="FunFam" id="2.40.10.10:FF:000054">
    <property type="entry name" value="Complement C1r subcomponent"/>
    <property type="match status" value="1"/>
</dbReference>
<keyword evidence="3 8" id="KW-0732">Signal</keyword>
<dbReference type="SUPFAM" id="SSF50494">
    <property type="entry name" value="Trypsin-like serine proteases"/>
    <property type="match status" value="1"/>
</dbReference>
<dbReference type="InterPro" id="IPR043504">
    <property type="entry name" value="Peptidase_S1_PA_chymotrypsin"/>
</dbReference>
<keyword evidence="2" id="KW-0964">Secreted</keyword>
<dbReference type="InterPro" id="IPR001314">
    <property type="entry name" value="Peptidase_S1A"/>
</dbReference>
<feature type="non-terminal residue" evidence="10">
    <location>
        <position position="234"/>
    </location>
</feature>
<evidence type="ECO:0000256" key="1">
    <source>
        <dbReference type="ARBA" id="ARBA00004613"/>
    </source>
</evidence>
<dbReference type="PROSITE" id="PS50240">
    <property type="entry name" value="TRYPSIN_DOM"/>
    <property type="match status" value="1"/>
</dbReference>
<evidence type="ECO:0000313" key="10">
    <source>
        <dbReference type="EMBL" id="ACH56915.1"/>
    </source>
</evidence>
<keyword evidence="7" id="KW-0378">Hydrolase</keyword>
<dbReference type="SMART" id="SM00020">
    <property type="entry name" value="Tryp_SPc"/>
    <property type="match status" value="1"/>
</dbReference>
<protein>
    <submittedName>
        <fullName evidence="10">Trypsin</fullName>
    </submittedName>
</protein>
<dbReference type="PANTHER" id="PTHR24253">
    <property type="entry name" value="TRANSMEMBRANE PROTEASE SERINE"/>
    <property type="match status" value="1"/>
</dbReference>
<dbReference type="Pfam" id="PF00089">
    <property type="entry name" value="Trypsin"/>
    <property type="match status" value="1"/>
</dbReference>
<dbReference type="GO" id="GO:0004252">
    <property type="term" value="F:serine-type endopeptidase activity"/>
    <property type="evidence" value="ECO:0007669"/>
    <property type="project" value="InterPro"/>
</dbReference>
<evidence type="ECO:0000256" key="8">
    <source>
        <dbReference type="SAM" id="SignalP"/>
    </source>
</evidence>
<keyword evidence="4" id="KW-1015">Disulfide bond</keyword>
<dbReference type="InterPro" id="IPR001254">
    <property type="entry name" value="Trypsin_dom"/>
</dbReference>
<organism evidence="10">
    <name type="scientific">Simulium vittatum</name>
    <name type="common">Striped black fly</name>
    <dbReference type="NCBI Taxonomy" id="7192"/>
    <lineage>
        <taxon>Eukaryota</taxon>
        <taxon>Metazoa</taxon>
        <taxon>Ecdysozoa</taxon>
        <taxon>Arthropoda</taxon>
        <taxon>Hexapoda</taxon>
        <taxon>Insecta</taxon>
        <taxon>Pterygota</taxon>
        <taxon>Neoptera</taxon>
        <taxon>Endopterygota</taxon>
        <taxon>Diptera</taxon>
        <taxon>Nematocera</taxon>
        <taxon>Chironomoidea</taxon>
        <taxon>Simuliidae</taxon>
        <taxon>Simulium</taxon>
    </lineage>
</organism>
<evidence type="ECO:0000259" key="9">
    <source>
        <dbReference type="PROSITE" id="PS50240"/>
    </source>
</evidence>
<dbReference type="GO" id="GO:0006508">
    <property type="term" value="P:proteolysis"/>
    <property type="evidence" value="ECO:0007669"/>
    <property type="project" value="UniProtKB-KW"/>
</dbReference>
<dbReference type="PROSITE" id="PS00134">
    <property type="entry name" value="TRYPSIN_HIS"/>
    <property type="match status" value="1"/>
</dbReference>
<keyword evidence="7" id="KW-0645">Protease</keyword>
<evidence type="ECO:0000256" key="6">
    <source>
        <dbReference type="ARBA" id="ARBA00024195"/>
    </source>
</evidence>
<feature type="signal peptide" evidence="8">
    <location>
        <begin position="1"/>
        <end position="18"/>
    </location>
</feature>
<dbReference type="PROSITE" id="PS00135">
    <property type="entry name" value="TRYPSIN_SER"/>
    <property type="match status" value="1"/>
</dbReference>
<dbReference type="AlphaFoldDB" id="B5M0V1"/>
<keyword evidence="7" id="KW-0720">Serine protease</keyword>